<gene>
    <name evidence="1" type="ORF">TELCIR_16963</name>
</gene>
<sequence>MRFGGFVVLLFFTLLAVGSAYNRFFCHYYGMDCY</sequence>
<evidence type="ECO:0000313" key="1">
    <source>
        <dbReference type="EMBL" id="PIO61512.1"/>
    </source>
</evidence>
<keyword evidence="2" id="KW-1185">Reference proteome</keyword>
<dbReference type="AlphaFoldDB" id="A0A2G9TVQ4"/>
<name>A0A2G9TVQ4_TELCI</name>
<protein>
    <submittedName>
        <fullName evidence="1">Uncharacterized protein</fullName>
    </submittedName>
</protein>
<dbReference type="Proteomes" id="UP000230423">
    <property type="component" value="Unassembled WGS sequence"/>
</dbReference>
<dbReference type="EMBL" id="KZ353466">
    <property type="protein sequence ID" value="PIO61512.1"/>
    <property type="molecule type" value="Genomic_DNA"/>
</dbReference>
<organism evidence="1 2">
    <name type="scientific">Teladorsagia circumcincta</name>
    <name type="common">Brown stomach worm</name>
    <name type="synonym">Ostertagia circumcincta</name>
    <dbReference type="NCBI Taxonomy" id="45464"/>
    <lineage>
        <taxon>Eukaryota</taxon>
        <taxon>Metazoa</taxon>
        <taxon>Ecdysozoa</taxon>
        <taxon>Nematoda</taxon>
        <taxon>Chromadorea</taxon>
        <taxon>Rhabditida</taxon>
        <taxon>Rhabditina</taxon>
        <taxon>Rhabditomorpha</taxon>
        <taxon>Strongyloidea</taxon>
        <taxon>Trichostrongylidae</taxon>
        <taxon>Teladorsagia</taxon>
    </lineage>
</organism>
<accession>A0A2G9TVQ4</accession>
<evidence type="ECO:0000313" key="2">
    <source>
        <dbReference type="Proteomes" id="UP000230423"/>
    </source>
</evidence>
<reference evidence="1 2" key="1">
    <citation type="submission" date="2015-09" db="EMBL/GenBank/DDBJ databases">
        <title>Draft genome of the parasitic nematode Teladorsagia circumcincta isolate WARC Sus (inbred).</title>
        <authorList>
            <person name="Mitreva M."/>
        </authorList>
    </citation>
    <scope>NUCLEOTIDE SEQUENCE [LARGE SCALE GENOMIC DNA]</scope>
    <source>
        <strain evidence="1 2">S</strain>
    </source>
</reference>
<proteinExistence type="predicted"/>